<evidence type="ECO:0000313" key="1">
    <source>
        <dbReference type="EMBL" id="AYE38704.1"/>
    </source>
</evidence>
<organism evidence="1 2">
    <name type="scientific">Companilactobacillus zhachilii</name>
    <dbReference type="NCBI Taxonomy" id="2304606"/>
    <lineage>
        <taxon>Bacteria</taxon>
        <taxon>Bacillati</taxon>
        <taxon>Bacillota</taxon>
        <taxon>Bacilli</taxon>
        <taxon>Lactobacillales</taxon>
        <taxon>Lactobacillaceae</taxon>
        <taxon>Companilactobacillus</taxon>
    </lineage>
</organism>
<evidence type="ECO:0000313" key="2">
    <source>
        <dbReference type="Proteomes" id="UP000267208"/>
    </source>
</evidence>
<gene>
    <name evidence="1" type="ORF">D1B17_08705</name>
</gene>
<dbReference type="InterPro" id="IPR012865">
    <property type="entry name" value="DUF1642"/>
</dbReference>
<proteinExistence type="predicted"/>
<dbReference type="OrthoDB" id="2300361at2"/>
<dbReference type="EMBL" id="CP031933">
    <property type="protein sequence ID" value="AYE38704.1"/>
    <property type="molecule type" value="Genomic_DNA"/>
</dbReference>
<sequence length="159" mass="18624">MGSEEFAEAWIFYSKKEENKDMTEKRVLNGYSKDVQVDFKKLSEDYDFPLYEIMEDSFRHLPALQNLIDVIQDEDDDKRLLQDIADYINGKAKFSEQKYYIKMPKVNYPYLIRDMGGKFDHAQSPDILGSGENSFTEQEIKAIDSRYMVFAVPVEADDE</sequence>
<keyword evidence="2" id="KW-1185">Reference proteome</keyword>
<name>A0A386PRW9_9LACO</name>
<dbReference type="KEGG" id="lzh:D1B17_08705"/>
<dbReference type="Proteomes" id="UP000267208">
    <property type="component" value="Chromosome"/>
</dbReference>
<protein>
    <submittedName>
        <fullName evidence="1">DUF1642 domain-containing protein</fullName>
    </submittedName>
</protein>
<accession>A0A386PRW9</accession>
<dbReference type="Pfam" id="PF07852">
    <property type="entry name" value="DUF1642"/>
    <property type="match status" value="1"/>
</dbReference>
<dbReference type="RefSeq" id="WP_120142934.1">
    <property type="nucleotide sequence ID" value="NZ_CP031933.2"/>
</dbReference>
<dbReference type="AlphaFoldDB" id="A0A386PRW9"/>
<reference evidence="2" key="1">
    <citation type="submission" date="2018-08" db="EMBL/GenBank/DDBJ databases">
        <title>Genome of Lactobacillus sp. HBUAS52074.</title>
        <authorList>
            <person name="Guo Z."/>
            <person name="Zhang Z.D."/>
        </authorList>
    </citation>
    <scope>NUCLEOTIDE SEQUENCE [LARGE SCALE GENOMIC DNA]</scope>
    <source>
        <strain evidence="2">HBUAS52074</strain>
    </source>
</reference>